<dbReference type="InterPro" id="IPR036597">
    <property type="entry name" value="Fido-like_dom_sf"/>
</dbReference>
<dbReference type="RefSeq" id="WP_185025083.1">
    <property type="nucleotide sequence ID" value="NZ_JACHMQ010000001.1"/>
</dbReference>
<dbReference type="Gene3D" id="1.10.3290.10">
    <property type="entry name" value="Fido-like domain"/>
    <property type="match status" value="1"/>
</dbReference>
<name>A0A7X0FXZ6_9ACTN</name>
<dbReference type="EMBL" id="JACHMQ010000001">
    <property type="protein sequence ID" value="MBB6395609.1"/>
    <property type="molecule type" value="Genomic_DNA"/>
</dbReference>
<keyword evidence="3" id="KW-1185">Reference proteome</keyword>
<proteinExistence type="predicted"/>
<feature type="domain" description="Fido" evidence="1">
    <location>
        <begin position="23"/>
        <end position="146"/>
    </location>
</feature>
<dbReference type="Proteomes" id="UP000546324">
    <property type="component" value="Unassembled WGS sequence"/>
</dbReference>
<protein>
    <recommendedName>
        <fullName evidence="1">Fido domain-containing protein</fullName>
    </recommendedName>
</protein>
<evidence type="ECO:0000313" key="2">
    <source>
        <dbReference type="EMBL" id="MBB6395609.1"/>
    </source>
</evidence>
<reference evidence="2 3" key="1">
    <citation type="submission" date="2020-08" db="EMBL/GenBank/DDBJ databases">
        <title>Sequencing the genomes of 1000 actinobacteria strains.</title>
        <authorList>
            <person name="Klenk H.-P."/>
        </authorList>
    </citation>
    <scope>NUCLEOTIDE SEQUENCE [LARGE SCALE GENOMIC DNA]</scope>
    <source>
        <strain evidence="2 3">DSM 43675</strain>
    </source>
</reference>
<comment type="caution">
    <text evidence="2">The sequence shown here is derived from an EMBL/GenBank/DDBJ whole genome shotgun (WGS) entry which is preliminary data.</text>
</comment>
<dbReference type="Pfam" id="PF02661">
    <property type="entry name" value="Fic"/>
    <property type="match status" value="1"/>
</dbReference>
<sequence length="176" mass="19378">MAALARVRDDARRGLDPSFERLAAWQAVVLGHGPVEFRTGPARAKAGRERYGLDHRTQPRFRACLAQSTDPSVPLPARVARAYLDVLFFHPFDDGNGRAAMLMLYFLLLRDSVVIDQAAPMLVVSRRADDRAGALALARLAEVAINATRHRISDRTTCSGERKGPPGLECGFEKLI</sequence>
<evidence type="ECO:0000259" key="1">
    <source>
        <dbReference type="PROSITE" id="PS51459"/>
    </source>
</evidence>
<accession>A0A7X0FXZ6</accession>
<evidence type="ECO:0000313" key="3">
    <source>
        <dbReference type="Proteomes" id="UP000546324"/>
    </source>
</evidence>
<dbReference type="InterPro" id="IPR003812">
    <property type="entry name" value="Fido"/>
</dbReference>
<dbReference type="AlphaFoldDB" id="A0A7X0FXZ6"/>
<dbReference type="SUPFAM" id="SSF140931">
    <property type="entry name" value="Fic-like"/>
    <property type="match status" value="1"/>
</dbReference>
<gene>
    <name evidence="2" type="ORF">BKA00_002523</name>
</gene>
<dbReference type="PROSITE" id="PS51459">
    <property type="entry name" value="FIDO"/>
    <property type="match status" value="1"/>
</dbReference>
<organism evidence="2 3">
    <name type="scientific">Actinomadura coerulea</name>
    <dbReference type="NCBI Taxonomy" id="46159"/>
    <lineage>
        <taxon>Bacteria</taxon>
        <taxon>Bacillati</taxon>
        <taxon>Actinomycetota</taxon>
        <taxon>Actinomycetes</taxon>
        <taxon>Streptosporangiales</taxon>
        <taxon>Thermomonosporaceae</taxon>
        <taxon>Actinomadura</taxon>
    </lineage>
</organism>